<evidence type="ECO:0000256" key="1">
    <source>
        <dbReference type="ARBA" id="ARBA00010838"/>
    </source>
</evidence>
<evidence type="ECO:0000256" key="4">
    <source>
        <dbReference type="RuleBase" id="RU003690"/>
    </source>
</evidence>
<evidence type="ECO:0000256" key="2">
    <source>
        <dbReference type="ARBA" id="ARBA00022801"/>
    </source>
</evidence>
<keyword evidence="3" id="KW-0326">Glycosidase</keyword>
<comment type="caution">
    <text evidence="6">The sequence shown here is derived from an EMBL/GenBank/DDBJ whole genome shotgun (WGS) entry which is preliminary data.</text>
</comment>
<name>A0ABV0SDS3_9TELE</name>
<keyword evidence="7" id="KW-1185">Reference proteome</keyword>
<dbReference type="Pfam" id="PF00232">
    <property type="entry name" value="Glyco_hydro_1"/>
    <property type="match status" value="2"/>
</dbReference>
<gene>
    <name evidence="6" type="ORF">XENOCAPTIV_001213</name>
</gene>
<dbReference type="SUPFAM" id="SSF51445">
    <property type="entry name" value="(Trans)glycosidases"/>
    <property type="match status" value="2"/>
</dbReference>
<evidence type="ECO:0000256" key="3">
    <source>
        <dbReference type="ARBA" id="ARBA00023295"/>
    </source>
</evidence>
<keyword evidence="2" id="KW-0378">Hydrolase</keyword>
<dbReference type="PANTHER" id="PTHR10353">
    <property type="entry name" value="GLYCOSYL HYDROLASE"/>
    <property type="match status" value="1"/>
</dbReference>
<sequence>MPERLLEGAQGSQEAGPLTEKEVRTSSGEENVVFDCSHPIPAGSKQYFEYLQTKGVNHFKVPLSWAKLLPTGLVSKPQQAVVRCYQTLLKQLLEVGLQPLVILHGSTVPDSLRSRYGSWESQRLLEMFQQYAEFALKEFGLLANSWVTFSDLDEVLHGGQTADDHSLLQNILQLHKKIYQFYHQNLPGQGHRESQSNEGVLYYDNLIDALIESGIQPVVTLYHWDLPQALQDNGGWTNPSIIGAFKDYADFCFTFTAEEKARIKGTSDFFGLNHYTSRLVSSSVGGCNPGPEGVGDFQAKVDPSWPATASDWIYSVPSGLRSLLNYIKAEYLKANNVPIYITGNGMPTEYSGDTLADTSRIEYMRGYINEALKGQWF</sequence>
<dbReference type="EMBL" id="JAHRIN010076734">
    <property type="protein sequence ID" value="MEQ2218306.1"/>
    <property type="molecule type" value="Genomic_DNA"/>
</dbReference>
<feature type="region of interest" description="Disordered" evidence="5">
    <location>
        <begin position="1"/>
        <end position="21"/>
    </location>
</feature>
<dbReference type="InterPro" id="IPR017853">
    <property type="entry name" value="GH"/>
</dbReference>
<accession>A0ABV0SDS3</accession>
<proteinExistence type="inferred from homology"/>
<dbReference type="Proteomes" id="UP001434883">
    <property type="component" value="Unassembled WGS sequence"/>
</dbReference>
<dbReference type="PRINTS" id="PR00131">
    <property type="entry name" value="GLHYDRLASE1"/>
</dbReference>
<protein>
    <submittedName>
        <fullName evidence="6">Uncharacterized protein</fullName>
    </submittedName>
</protein>
<dbReference type="InterPro" id="IPR001360">
    <property type="entry name" value="Glyco_hydro_1"/>
</dbReference>
<organism evidence="6 7">
    <name type="scientific">Xenoophorus captivus</name>
    <dbReference type="NCBI Taxonomy" id="1517983"/>
    <lineage>
        <taxon>Eukaryota</taxon>
        <taxon>Metazoa</taxon>
        <taxon>Chordata</taxon>
        <taxon>Craniata</taxon>
        <taxon>Vertebrata</taxon>
        <taxon>Euteleostomi</taxon>
        <taxon>Actinopterygii</taxon>
        <taxon>Neopterygii</taxon>
        <taxon>Teleostei</taxon>
        <taxon>Neoteleostei</taxon>
        <taxon>Acanthomorphata</taxon>
        <taxon>Ovalentaria</taxon>
        <taxon>Atherinomorphae</taxon>
        <taxon>Cyprinodontiformes</taxon>
        <taxon>Goodeidae</taxon>
        <taxon>Xenoophorus</taxon>
    </lineage>
</organism>
<reference evidence="6 7" key="1">
    <citation type="submission" date="2021-06" db="EMBL/GenBank/DDBJ databases">
        <authorList>
            <person name="Palmer J.M."/>
        </authorList>
    </citation>
    <scope>NUCLEOTIDE SEQUENCE [LARGE SCALE GENOMIC DNA]</scope>
    <source>
        <strain evidence="6 7">XC_2019</strain>
        <tissue evidence="6">Muscle</tissue>
    </source>
</reference>
<evidence type="ECO:0000313" key="6">
    <source>
        <dbReference type="EMBL" id="MEQ2218306.1"/>
    </source>
</evidence>
<dbReference type="PANTHER" id="PTHR10353:SF36">
    <property type="entry name" value="LP05116P"/>
    <property type="match status" value="1"/>
</dbReference>
<dbReference type="Gene3D" id="3.20.20.80">
    <property type="entry name" value="Glycosidases"/>
    <property type="match status" value="3"/>
</dbReference>
<evidence type="ECO:0000256" key="5">
    <source>
        <dbReference type="SAM" id="MobiDB-lite"/>
    </source>
</evidence>
<comment type="similarity">
    <text evidence="1 4">Belongs to the glycosyl hydrolase 1 family.</text>
</comment>
<evidence type="ECO:0000313" key="7">
    <source>
        <dbReference type="Proteomes" id="UP001434883"/>
    </source>
</evidence>